<keyword evidence="2" id="KW-0812">Transmembrane</keyword>
<keyword evidence="4" id="KW-1185">Reference proteome</keyword>
<reference evidence="3" key="2">
    <citation type="submission" date="2023-06" db="EMBL/GenBank/DDBJ databases">
        <authorList>
            <consortium name="Lawrence Berkeley National Laboratory"/>
            <person name="Haridas S."/>
            <person name="Hensen N."/>
            <person name="Bonometti L."/>
            <person name="Westerberg I."/>
            <person name="Brannstrom I.O."/>
            <person name="Guillou S."/>
            <person name="Cros-Aarteil S."/>
            <person name="Calhoun S."/>
            <person name="Kuo A."/>
            <person name="Mondo S."/>
            <person name="Pangilinan J."/>
            <person name="Riley R."/>
            <person name="Labutti K."/>
            <person name="Andreopoulos B."/>
            <person name="Lipzen A."/>
            <person name="Chen C."/>
            <person name="Yanf M."/>
            <person name="Daum C."/>
            <person name="Ng V."/>
            <person name="Clum A."/>
            <person name="Steindorff A."/>
            <person name="Ohm R."/>
            <person name="Martin F."/>
            <person name="Silar P."/>
            <person name="Natvig D."/>
            <person name="Lalanne C."/>
            <person name="Gautier V."/>
            <person name="Ament-Velasquez S.L."/>
            <person name="Kruys A."/>
            <person name="Hutchinson M.I."/>
            <person name="Powell A.J."/>
            <person name="Barry K."/>
            <person name="Miller A.N."/>
            <person name="Grigoriev I.V."/>
            <person name="Debuchy R."/>
            <person name="Gladieux P."/>
            <person name="Thoren M.H."/>
            <person name="Johannesson H."/>
        </authorList>
    </citation>
    <scope>NUCLEOTIDE SEQUENCE</scope>
    <source>
        <strain evidence="3">CBS 958.72</strain>
    </source>
</reference>
<feature type="transmembrane region" description="Helical" evidence="2">
    <location>
        <begin position="26"/>
        <end position="48"/>
    </location>
</feature>
<organism evidence="3 4">
    <name type="scientific">Lasiosphaeria ovina</name>
    <dbReference type="NCBI Taxonomy" id="92902"/>
    <lineage>
        <taxon>Eukaryota</taxon>
        <taxon>Fungi</taxon>
        <taxon>Dikarya</taxon>
        <taxon>Ascomycota</taxon>
        <taxon>Pezizomycotina</taxon>
        <taxon>Sordariomycetes</taxon>
        <taxon>Sordariomycetidae</taxon>
        <taxon>Sordariales</taxon>
        <taxon>Lasiosphaeriaceae</taxon>
        <taxon>Lasiosphaeria</taxon>
    </lineage>
</organism>
<dbReference type="Proteomes" id="UP001287356">
    <property type="component" value="Unassembled WGS sequence"/>
</dbReference>
<evidence type="ECO:0000256" key="2">
    <source>
        <dbReference type="SAM" id="Phobius"/>
    </source>
</evidence>
<gene>
    <name evidence="3" type="ORF">B0T24DRAFT_258635</name>
</gene>
<name>A0AAE0N778_9PEZI</name>
<comment type="caution">
    <text evidence="3">The sequence shown here is derived from an EMBL/GenBank/DDBJ whole genome shotgun (WGS) entry which is preliminary data.</text>
</comment>
<keyword evidence="2" id="KW-1133">Transmembrane helix</keyword>
<proteinExistence type="predicted"/>
<evidence type="ECO:0000313" key="3">
    <source>
        <dbReference type="EMBL" id="KAK3373377.1"/>
    </source>
</evidence>
<feature type="region of interest" description="Disordered" evidence="1">
    <location>
        <begin position="123"/>
        <end position="153"/>
    </location>
</feature>
<feature type="compositionally biased region" description="Basic and acidic residues" evidence="1">
    <location>
        <begin position="123"/>
        <end position="138"/>
    </location>
</feature>
<reference evidence="3" key="1">
    <citation type="journal article" date="2023" name="Mol. Phylogenet. Evol.">
        <title>Genome-scale phylogeny and comparative genomics of the fungal order Sordariales.</title>
        <authorList>
            <person name="Hensen N."/>
            <person name="Bonometti L."/>
            <person name="Westerberg I."/>
            <person name="Brannstrom I.O."/>
            <person name="Guillou S."/>
            <person name="Cros-Aarteil S."/>
            <person name="Calhoun S."/>
            <person name="Haridas S."/>
            <person name="Kuo A."/>
            <person name="Mondo S."/>
            <person name="Pangilinan J."/>
            <person name="Riley R."/>
            <person name="LaButti K."/>
            <person name="Andreopoulos B."/>
            <person name="Lipzen A."/>
            <person name="Chen C."/>
            <person name="Yan M."/>
            <person name="Daum C."/>
            <person name="Ng V."/>
            <person name="Clum A."/>
            <person name="Steindorff A."/>
            <person name="Ohm R.A."/>
            <person name="Martin F."/>
            <person name="Silar P."/>
            <person name="Natvig D.O."/>
            <person name="Lalanne C."/>
            <person name="Gautier V."/>
            <person name="Ament-Velasquez S.L."/>
            <person name="Kruys A."/>
            <person name="Hutchinson M.I."/>
            <person name="Powell A.J."/>
            <person name="Barry K."/>
            <person name="Miller A.N."/>
            <person name="Grigoriev I.V."/>
            <person name="Debuchy R."/>
            <person name="Gladieux P."/>
            <person name="Hiltunen Thoren M."/>
            <person name="Johannesson H."/>
        </authorList>
    </citation>
    <scope>NUCLEOTIDE SEQUENCE</scope>
    <source>
        <strain evidence="3">CBS 958.72</strain>
    </source>
</reference>
<dbReference type="AlphaFoldDB" id="A0AAE0N778"/>
<evidence type="ECO:0000313" key="4">
    <source>
        <dbReference type="Proteomes" id="UP001287356"/>
    </source>
</evidence>
<evidence type="ECO:0000256" key="1">
    <source>
        <dbReference type="SAM" id="MobiDB-lite"/>
    </source>
</evidence>
<dbReference type="EMBL" id="JAULSN010000004">
    <property type="protein sequence ID" value="KAK3373377.1"/>
    <property type="molecule type" value="Genomic_DNA"/>
</dbReference>
<protein>
    <submittedName>
        <fullName evidence="3">Uncharacterized protein</fullName>
    </submittedName>
</protein>
<keyword evidence="2" id="KW-0472">Membrane</keyword>
<sequence>MCAIWCGGWLTNWVGRKSWEISLTTFFARALPVSSSSGFSLIVPLVLLPRSTTQHIYIDGTTSGPRSVDRKGVKGLGASLRIYTTYFLLPIFFFFFFHYLVLLSVGQATYLRFVAQANHEVDDRRGEWGPPSSRKEGTANEEPAETRGRKKRTNAIDIMALSQ</sequence>
<feature type="transmembrane region" description="Helical" evidence="2">
    <location>
        <begin position="80"/>
        <end position="101"/>
    </location>
</feature>
<accession>A0AAE0N778</accession>